<dbReference type="AlphaFoldDB" id="A0A6P5WU76"/>
<keyword evidence="2" id="KW-1185">Reference proteome</keyword>
<organism evidence="2 3">
    <name type="scientific">Durio zibethinus</name>
    <name type="common">Durian</name>
    <dbReference type="NCBI Taxonomy" id="66656"/>
    <lineage>
        <taxon>Eukaryota</taxon>
        <taxon>Viridiplantae</taxon>
        <taxon>Streptophyta</taxon>
        <taxon>Embryophyta</taxon>
        <taxon>Tracheophyta</taxon>
        <taxon>Spermatophyta</taxon>
        <taxon>Magnoliopsida</taxon>
        <taxon>eudicotyledons</taxon>
        <taxon>Gunneridae</taxon>
        <taxon>Pentapetalae</taxon>
        <taxon>rosids</taxon>
        <taxon>malvids</taxon>
        <taxon>Malvales</taxon>
        <taxon>Malvaceae</taxon>
        <taxon>Helicteroideae</taxon>
        <taxon>Durio</taxon>
    </lineage>
</organism>
<evidence type="ECO:0000313" key="2">
    <source>
        <dbReference type="Proteomes" id="UP000515121"/>
    </source>
</evidence>
<keyword evidence="1" id="KW-0175">Coiled coil</keyword>
<protein>
    <submittedName>
        <fullName evidence="3">Uncharacterized protein LOC111277485</fullName>
    </submittedName>
</protein>
<dbReference type="RefSeq" id="XP_022719654.1">
    <property type="nucleotide sequence ID" value="XM_022863919.1"/>
</dbReference>
<proteinExistence type="predicted"/>
<dbReference type="GeneID" id="111277485"/>
<evidence type="ECO:0000313" key="3">
    <source>
        <dbReference type="RefSeq" id="XP_022719654.1"/>
    </source>
</evidence>
<dbReference type="KEGG" id="dzi:111277485"/>
<accession>A0A6P5WU76</accession>
<dbReference type="OrthoDB" id="1898799at2759"/>
<gene>
    <name evidence="3" type="primary">LOC111277485</name>
</gene>
<dbReference type="Proteomes" id="UP000515121">
    <property type="component" value="Unplaced"/>
</dbReference>
<feature type="coiled-coil region" evidence="1">
    <location>
        <begin position="26"/>
        <end position="60"/>
    </location>
</feature>
<sequence>MEICIPIVAKTSELAVVPIKNQISYIFKYEGKLENLKNGVEKLKDERKRVRHVVEEAQRRGGEIELGCGKMLSKRAEKESKAIVELLNEADKFSSDSVFYRPAPQEIMTAYVRDVSRSLNQGGLYSTGCWRY</sequence>
<reference evidence="3" key="1">
    <citation type="submission" date="2025-08" db="UniProtKB">
        <authorList>
            <consortium name="RefSeq"/>
        </authorList>
    </citation>
    <scope>IDENTIFICATION</scope>
    <source>
        <tissue evidence="3">Fruit stalk</tissue>
    </source>
</reference>
<name>A0A6P5WU76_DURZI</name>
<evidence type="ECO:0000256" key="1">
    <source>
        <dbReference type="SAM" id="Coils"/>
    </source>
</evidence>